<gene>
    <name evidence="2" type="ORF">Q5H93_17090</name>
</gene>
<accession>A0ABT9BIX0</accession>
<feature type="transmembrane region" description="Helical" evidence="1">
    <location>
        <begin position="41"/>
        <end position="60"/>
    </location>
</feature>
<organism evidence="2 3">
    <name type="scientific">Hymenobacter aranciens</name>
    <dbReference type="NCBI Taxonomy" id="3063996"/>
    <lineage>
        <taxon>Bacteria</taxon>
        <taxon>Pseudomonadati</taxon>
        <taxon>Bacteroidota</taxon>
        <taxon>Cytophagia</taxon>
        <taxon>Cytophagales</taxon>
        <taxon>Hymenobacteraceae</taxon>
        <taxon>Hymenobacter</taxon>
    </lineage>
</organism>
<evidence type="ECO:0000256" key="1">
    <source>
        <dbReference type="SAM" id="Phobius"/>
    </source>
</evidence>
<protein>
    <recommendedName>
        <fullName evidence="4">O-antigen ligase domain-containing protein</fullName>
    </recommendedName>
</protein>
<evidence type="ECO:0000313" key="2">
    <source>
        <dbReference type="EMBL" id="MDO7876463.1"/>
    </source>
</evidence>
<comment type="caution">
    <text evidence="2">The sequence shown here is derived from an EMBL/GenBank/DDBJ whole genome shotgun (WGS) entry which is preliminary data.</text>
</comment>
<dbReference type="Proteomes" id="UP001176429">
    <property type="component" value="Unassembled WGS sequence"/>
</dbReference>
<reference evidence="2" key="1">
    <citation type="submission" date="2023-07" db="EMBL/GenBank/DDBJ databases">
        <authorList>
            <person name="Kim M.K."/>
        </authorList>
    </citation>
    <scope>NUCLEOTIDE SEQUENCE</scope>
    <source>
        <strain evidence="2">ASUV-10-1</strain>
    </source>
</reference>
<feature type="transmembrane region" description="Helical" evidence="1">
    <location>
        <begin position="17"/>
        <end position="35"/>
    </location>
</feature>
<feature type="transmembrane region" description="Helical" evidence="1">
    <location>
        <begin position="117"/>
        <end position="137"/>
    </location>
</feature>
<keyword evidence="1" id="KW-1133">Transmembrane helix</keyword>
<evidence type="ECO:0000313" key="3">
    <source>
        <dbReference type="Proteomes" id="UP001176429"/>
    </source>
</evidence>
<evidence type="ECO:0008006" key="4">
    <source>
        <dbReference type="Google" id="ProtNLM"/>
    </source>
</evidence>
<proteinExistence type="predicted"/>
<dbReference type="EMBL" id="JAUQSY010000011">
    <property type="protein sequence ID" value="MDO7876463.1"/>
    <property type="molecule type" value="Genomic_DNA"/>
</dbReference>
<keyword evidence="1" id="KW-0812">Transmembrane</keyword>
<keyword evidence="1" id="KW-0472">Membrane</keyword>
<keyword evidence="3" id="KW-1185">Reference proteome</keyword>
<dbReference type="RefSeq" id="WP_305007829.1">
    <property type="nucleotide sequence ID" value="NZ_JAUQSY010000011.1"/>
</dbReference>
<sequence>MRLLNEILADMSPTERLVMAGLGGGLGLLVLYFFGAGIQRALELLLSVALTVAYFAWLYVKRHERHWLPLAVQLSCLLLVGLTDKYVFQLAQVESYSREVGWFSDSVSYSPNYVGEWIPLVLVLLSPLLGLLGLWIMLSANRARQLLHYVALLVVMYPALAFMVFIAVEGNLKPRFSEGAERPAIGTKHVRNDTKY</sequence>
<feature type="transmembrane region" description="Helical" evidence="1">
    <location>
        <begin position="149"/>
        <end position="168"/>
    </location>
</feature>
<name>A0ABT9BIX0_9BACT</name>